<dbReference type="PANTHER" id="PTHR14856">
    <property type="entry name" value="PQ-LOOP REPEAT-CONTAINING PROTEIN 1-LIKE PROTEIN"/>
    <property type="match status" value="1"/>
</dbReference>
<evidence type="ECO:0000256" key="4">
    <source>
        <dbReference type="ARBA" id="ARBA00022989"/>
    </source>
</evidence>
<evidence type="ECO:0000256" key="1">
    <source>
        <dbReference type="ARBA" id="ARBA00004141"/>
    </source>
</evidence>
<dbReference type="InterPro" id="IPR052241">
    <property type="entry name" value="SLC66/Scramblase_ANY1"/>
</dbReference>
<dbReference type="AlphaFoldDB" id="A0A8E0VIL8"/>
<evidence type="ECO:0000313" key="9">
    <source>
        <dbReference type="EMBL" id="KAA0190386.1"/>
    </source>
</evidence>
<evidence type="ECO:0000256" key="5">
    <source>
        <dbReference type="ARBA" id="ARBA00023136"/>
    </source>
</evidence>
<keyword evidence="5 8" id="KW-0472">Membrane</keyword>
<evidence type="ECO:0000256" key="8">
    <source>
        <dbReference type="SAM" id="Phobius"/>
    </source>
</evidence>
<accession>A0A8E0VIL8</accession>
<reference evidence="9" key="1">
    <citation type="submission" date="2019-05" db="EMBL/GenBank/DDBJ databases">
        <title>Annotation for the trematode Fasciolopsis buski.</title>
        <authorList>
            <person name="Choi Y.-J."/>
        </authorList>
    </citation>
    <scope>NUCLEOTIDE SEQUENCE</scope>
    <source>
        <strain evidence="9">HT</strain>
        <tissue evidence="9">Whole worm</tissue>
    </source>
</reference>
<dbReference type="GO" id="GO:0016020">
    <property type="term" value="C:membrane"/>
    <property type="evidence" value="ECO:0007669"/>
    <property type="project" value="UniProtKB-SubCell"/>
</dbReference>
<evidence type="ECO:0000256" key="6">
    <source>
        <dbReference type="ARBA" id="ARBA00040648"/>
    </source>
</evidence>
<evidence type="ECO:0000256" key="7">
    <source>
        <dbReference type="ARBA" id="ARBA00043159"/>
    </source>
</evidence>
<dbReference type="SMART" id="SM00679">
    <property type="entry name" value="CTNS"/>
    <property type="match status" value="2"/>
</dbReference>
<protein>
    <recommendedName>
        <fullName evidence="6">Solute carrier family 66 member 2</fullName>
    </recommendedName>
    <alternativeName>
        <fullName evidence="7">PQ-loop repeat-containing protein 1</fullName>
    </alternativeName>
</protein>
<comment type="caution">
    <text evidence="9">The sequence shown here is derived from an EMBL/GenBank/DDBJ whole genome shotgun (WGS) entry which is preliminary data.</text>
</comment>
<proteinExistence type="predicted"/>
<feature type="transmembrane region" description="Helical" evidence="8">
    <location>
        <begin position="45"/>
        <end position="66"/>
    </location>
</feature>
<keyword evidence="3" id="KW-0677">Repeat</keyword>
<sequence>MDFDWSWTMSAIYQIYTLIYIFGGVVPYIPQYLELKRLNSIRGFSTYVCLTLLVANILRICFWFVQPFSTPLLVQSVIMVVAMLVMMHRASLILHDELHERSPPLSGGFSGGLKSSRSIFNNPVRYFWQWTTFSSYLIFTIAFVVMSTAVTNLLSNSALFVHFLGFAALFVEALLGLPQLAKNYQNGSTKGMSIMMVFMWTVGDVAKSVFFMLEKAPLQFPLCGWLQVSLDLVIFAQHLYYTYVKR</sequence>
<dbReference type="OrthoDB" id="292213at2759"/>
<dbReference type="GO" id="GO:0042147">
    <property type="term" value="P:retrograde transport, endosome to Golgi"/>
    <property type="evidence" value="ECO:0007669"/>
    <property type="project" value="TreeGrafter"/>
</dbReference>
<dbReference type="GO" id="GO:0005829">
    <property type="term" value="C:cytosol"/>
    <property type="evidence" value="ECO:0007669"/>
    <property type="project" value="GOC"/>
</dbReference>
<dbReference type="Gene3D" id="1.20.1280.290">
    <property type="match status" value="2"/>
</dbReference>
<evidence type="ECO:0000256" key="2">
    <source>
        <dbReference type="ARBA" id="ARBA00022692"/>
    </source>
</evidence>
<dbReference type="FunFam" id="1.20.1280.290:FF:000008">
    <property type="entry name" value="PQ-loop repeat-containing protein 1"/>
    <property type="match status" value="1"/>
</dbReference>
<dbReference type="GO" id="GO:0005768">
    <property type="term" value="C:endosome"/>
    <property type="evidence" value="ECO:0007669"/>
    <property type="project" value="TreeGrafter"/>
</dbReference>
<dbReference type="FunFam" id="1.20.1280.290:FF:000005">
    <property type="entry name" value="PQ-loop repeat-containing protein 1"/>
    <property type="match status" value="1"/>
</dbReference>
<organism evidence="9 10">
    <name type="scientific">Fasciolopsis buskii</name>
    <dbReference type="NCBI Taxonomy" id="27845"/>
    <lineage>
        <taxon>Eukaryota</taxon>
        <taxon>Metazoa</taxon>
        <taxon>Spiralia</taxon>
        <taxon>Lophotrochozoa</taxon>
        <taxon>Platyhelminthes</taxon>
        <taxon>Trematoda</taxon>
        <taxon>Digenea</taxon>
        <taxon>Plagiorchiida</taxon>
        <taxon>Echinostomata</taxon>
        <taxon>Echinostomatoidea</taxon>
        <taxon>Fasciolidae</taxon>
        <taxon>Fasciolopsis</taxon>
    </lineage>
</organism>
<dbReference type="GO" id="GO:0005802">
    <property type="term" value="C:trans-Golgi network"/>
    <property type="evidence" value="ECO:0007669"/>
    <property type="project" value="TreeGrafter"/>
</dbReference>
<dbReference type="Proteomes" id="UP000728185">
    <property type="component" value="Unassembled WGS sequence"/>
</dbReference>
<dbReference type="InterPro" id="IPR006603">
    <property type="entry name" value="PQ-loop_rpt"/>
</dbReference>
<feature type="transmembrane region" description="Helical" evidence="8">
    <location>
        <begin position="133"/>
        <end position="154"/>
    </location>
</feature>
<feature type="transmembrane region" description="Helical" evidence="8">
    <location>
        <begin position="160"/>
        <end position="181"/>
    </location>
</feature>
<feature type="transmembrane region" description="Helical" evidence="8">
    <location>
        <begin position="72"/>
        <end position="92"/>
    </location>
</feature>
<keyword evidence="4 8" id="KW-1133">Transmembrane helix</keyword>
<feature type="transmembrane region" description="Helical" evidence="8">
    <location>
        <begin position="193"/>
        <end position="213"/>
    </location>
</feature>
<feature type="transmembrane region" description="Helical" evidence="8">
    <location>
        <begin position="225"/>
        <end position="244"/>
    </location>
</feature>
<dbReference type="Pfam" id="PF04193">
    <property type="entry name" value="PQ-loop"/>
    <property type="match status" value="2"/>
</dbReference>
<name>A0A8E0VIL8_9TREM</name>
<keyword evidence="10" id="KW-1185">Reference proteome</keyword>
<keyword evidence="2 8" id="KW-0812">Transmembrane</keyword>
<dbReference type="PANTHER" id="PTHR14856:SF9">
    <property type="entry name" value="PQ-LOOP REPEAT-CONTAINING PROTEIN 1"/>
    <property type="match status" value="1"/>
</dbReference>
<evidence type="ECO:0000313" key="10">
    <source>
        <dbReference type="Proteomes" id="UP000728185"/>
    </source>
</evidence>
<evidence type="ECO:0000256" key="3">
    <source>
        <dbReference type="ARBA" id="ARBA00022737"/>
    </source>
</evidence>
<comment type="subcellular location">
    <subcellularLocation>
        <location evidence="1">Membrane</location>
        <topology evidence="1">Multi-pass membrane protein</topology>
    </subcellularLocation>
</comment>
<gene>
    <name evidence="9" type="ORF">FBUS_10372</name>
</gene>
<dbReference type="EMBL" id="LUCM01007132">
    <property type="protein sequence ID" value="KAA0190386.1"/>
    <property type="molecule type" value="Genomic_DNA"/>
</dbReference>
<feature type="transmembrane region" description="Helical" evidence="8">
    <location>
        <begin position="12"/>
        <end position="33"/>
    </location>
</feature>
<dbReference type="GO" id="GO:0045332">
    <property type="term" value="P:phospholipid translocation"/>
    <property type="evidence" value="ECO:0007669"/>
    <property type="project" value="TreeGrafter"/>
</dbReference>